<name>A0A4Y7J0R7_PAPSO</name>
<dbReference type="EMBL" id="CM010717">
    <property type="protein sequence ID" value="RZC53650.1"/>
    <property type="molecule type" value="Genomic_DNA"/>
</dbReference>
<protein>
    <submittedName>
        <fullName evidence="1">Uncharacterized protein</fullName>
    </submittedName>
</protein>
<organism evidence="1 2">
    <name type="scientific">Papaver somniferum</name>
    <name type="common">Opium poppy</name>
    <dbReference type="NCBI Taxonomy" id="3469"/>
    <lineage>
        <taxon>Eukaryota</taxon>
        <taxon>Viridiplantae</taxon>
        <taxon>Streptophyta</taxon>
        <taxon>Embryophyta</taxon>
        <taxon>Tracheophyta</taxon>
        <taxon>Spermatophyta</taxon>
        <taxon>Magnoliopsida</taxon>
        <taxon>Ranunculales</taxon>
        <taxon>Papaveraceae</taxon>
        <taxon>Papaveroideae</taxon>
        <taxon>Papaver</taxon>
    </lineage>
</organism>
<accession>A0A4Y7J0R7</accession>
<dbReference type="Proteomes" id="UP000316621">
    <property type="component" value="Chromosome 3"/>
</dbReference>
<proteinExistence type="predicted"/>
<sequence length="266" mass="30785">MTSIQKSIGVSLSFAVKTHEEKSTKRKKMDDIRIQGFRLLRVLAIEVFSVKTSVKTFTTSQILHSLQKVVGVAEFLKISHISTFLDLISLRKRAFFFFATAMDLINNLDNIFRDLNGPQDLLDNFDARVKECGLKLDQVEHFVEKSQKKPSNKLKTLMTEVLEVYAQCATDYMIQVKFDHDELQDFQDMLRKAPKYVGKVAYLPGKLLTRLSKIVDIYSDAFGGFRRWVDLRERENLAEWKPFYAGFLFIAVSTEVVDLRFLKTVY</sequence>
<gene>
    <name evidence="1" type="ORF">C5167_012508</name>
</gene>
<reference evidence="1 2" key="1">
    <citation type="journal article" date="2018" name="Science">
        <title>The opium poppy genome and morphinan production.</title>
        <authorList>
            <person name="Guo L."/>
            <person name="Winzer T."/>
            <person name="Yang X."/>
            <person name="Li Y."/>
            <person name="Ning Z."/>
            <person name="He Z."/>
            <person name="Teodor R."/>
            <person name="Lu Y."/>
            <person name="Bowser T.A."/>
            <person name="Graham I.A."/>
            <person name="Ye K."/>
        </authorList>
    </citation>
    <scope>NUCLEOTIDE SEQUENCE [LARGE SCALE GENOMIC DNA]</scope>
    <source>
        <strain evidence="2">cv. HN1</strain>
        <tissue evidence="1">Leaves</tissue>
    </source>
</reference>
<evidence type="ECO:0000313" key="2">
    <source>
        <dbReference type="Proteomes" id="UP000316621"/>
    </source>
</evidence>
<dbReference type="AlphaFoldDB" id="A0A4Y7J0R7"/>
<evidence type="ECO:0000313" key="1">
    <source>
        <dbReference type="EMBL" id="RZC53650.1"/>
    </source>
</evidence>
<dbReference type="Gramene" id="RZC53650">
    <property type="protein sequence ID" value="RZC53650"/>
    <property type="gene ID" value="C5167_012508"/>
</dbReference>
<keyword evidence="2" id="KW-1185">Reference proteome</keyword>